<evidence type="ECO:0000256" key="4">
    <source>
        <dbReference type="ARBA" id="ARBA00013204"/>
    </source>
</evidence>
<dbReference type="UniPathway" id="UPA00626">
    <property type="reaction ID" value="UER00678"/>
</dbReference>
<evidence type="ECO:0000256" key="6">
    <source>
        <dbReference type="ARBA" id="ARBA00022793"/>
    </source>
</evidence>
<comment type="similarity">
    <text evidence="3 9">Belongs to the alpha-acetolactate decarboxylase family.</text>
</comment>
<dbReference type="Pfam" id="PF03306">
    <property type="entry name" value="AAL_decarboxy"/>
    <property type="match status" value="1"/>
</dbReference>
<dbReference type="Proteomes" id="UP000596145">
    <property type="component" value="Chromosome"/>
</dbReference>
<evidence type="ECO:0000256" key="2">
    <source>
        <dbReference type="ARBA" id="ARBA00005170"/>
    </source>
</evidence>
<keyword evidence="6 9" id="KW-0210">Decarboxylase</keyword>
<dbReference type="PANTHER" id="PTHR35524:SF1">
    <property type="entry name" value="ALPHA-ACETOLACTATE DECARBOXYLASE"/>
    <property type="match status" value="1"/>
</dbReference>
<dbReference type="OrthoDB" id="8612680at2"/>
<dbReference type="RefSeq" id="WP_084036682.1">
    <property type="nucleotide sequence ID" value="NZ_FWWS01000035.1"/>
</dbReference>
<evidence type="ECO:0000313" key="11">
    <source>
        <dbReference type="Proteomes" id="UP000596145"/>
    </source>
</evidence>
<gene>
    <name evidence="10" type="primary">budA</name>
    <name evidence="10" type="ORF">I6I10_13110</name>
</gene>
<name>A0A7T4JUY6_9CORY</name>
<evidence type="ECO:0000256" key="5">
    <source>
        <dbReference type="ARBA" id="ARBA00020164"/>
    </source>
</evidence>
<comment type="pathway">
    <text evidence="2 9">Polyol metabolism; (R,R)-butane-2,3-diol biosynthesis; (R,R)-butane-2,3-diol from pyruvate: step 2/3.</text>
</comment>
<protein>
    <recommendedName>
        <fullName evidence="5 9">Alpha-acetolactate decarboxylase</fullName>
        <ecNumber evidence="4 9">4.1.1.5</ecNumber>
    </recommendedName>
</protein>
<dbReference type="EC" id="4.1.1.5" evidence="4 9"/>
<evidence type="ECO:0000256" key="8">
    <source>
        <dbReference type="ARBA" id="ARBA00023239"/>
    </source>
</evidence>
<dbReference type="Gene3D" id="3.30.1330.80">
    <property type="entry name" value="Hypothetical protein, similar to alpha- acetolactate decarboxylase, domain 2"/>
    <property type="match status" value="2"/>
</dbReference>
<keyword evidence="8 9" id="KW-0456">Lyase</keyword>
<dbReference type="PIRSF" id="PIRSF001332">
    <property type="entry name" value="Acetolac_decarb"/>
    <property type="match status" value="1"/>
</dbReference>
<evidence type="ECO:0000256" key="3">
    <source>
        <dbReference type="ARBA" id="ARBA00007106"/>
    </source>
</evidence>
<sequence length="237" mass="26053">MTRVRHPFFQNSLMSALLDGIYDGEMTIGELLGRGNFGLGTFDGLDGEMVILDGVCWQLRSDGTATRADLDARTPFAVVTNFVPHITAKAPDNLARKDVSAFIDSLIHSQNYMYALRITGDFADVTTRTVVKQEKPYPKMVEATQSDAVVHMDHVSGTIAGFRTPVYEQGISVPGCHVHFLDSEHSHGGHVLDFSLLSGTIELCVGTDLQLRLPLTDEFSRAELAPDDLQQQIETTE</sequence>
<evidence type="ECO:0000256" key="7">
    <source>
        <dbReference type="ARBA" id="ARBA00023061"/>
    </source>
</evidence>
<dbReference type="PANTHER" id="PTHR35524">
    <property type="entry name" value="ALPHA-ACETOLACTATE DECARBOXYLASE"/>
    <property type="match status" value="1"/>
</dbReference>
<proteinExistence type="inferred from homology"/>
<dbReference type="EMBL" id="CP066007">
    <property type="protein sequence ID" value="QQB46351.1"/>
    <property type="molecule type" value="Genomic_DNA"/>
</dbReference>
<evidence type="ECO:0000256" key="9">
    <source>
        <dbReference type="PIRNR" id="PIRNR001332"/>
    </source>
</evidence>
<organism evidence="10 11">
    <name type="scientific">Corynebacterium glucuronolyticum</name>
    <dbReference type="NCBI Taxonomy" id="39791"/>
    <lineage>
        <taxon>Bacteria</taxon>
        <taxon>Bacillati</taxon>
        <taxon>Actinomycetota</taxon>
        <taxon>Actinomycetes</taxon>
        <taxon>Mycobacteriales</taxon>
        <taxon>Corynebacteriaceae</taxon>
        <taxon>Corynebacterium</taxon>
    </lineage>
</organism>
<dbReference type="GO" id="GO:0045151">
    <property type="term" value="P:acetoin biosynthetic process"/>
    <property type="evidence" value="ECO:0007669"/>
    <property type="project" value="UniProtKB-UniRule"/>
</dbReference>
<dbReference type="GeneID" id="92759355"/>
<evidence type="ECO:0000313" key="10">
    <source>
        <dbReference type="EMBL" id="QQB46351.1"/>
    </source>
</evidence>
<evidence type="ECO:0000256" key="1">
    <source>
        <dbReference type="ARBA" id="ARBA00001784"/>
    </source>
</evidence>
<comment type="catalytic activity">
    <reaction evidence="1 9">
        <text>(2S)-2-acetolactate + H(+) = (R)-acetoin + CO2</text>
        <dbReference type="Rhea" id="RHEA:21580"/>
        <dbReference type="ChEBI" id="CHEBI:15378"/>
        <dbReference type="ChEBI" id="CHEBI:15686"/>
        <dbReference type="ChEBI" id="CHEBI:16526"/>
        <dbReference type="ChEBI" id="CHEBI:58476"/>
        <dbReference type="EC" id="4.1.1.5"/>
    </reaction>
</comment>
<keyword evidence="7 9" id="KW-0005">Acetoin biosynthesis</keyword>
<dbReference type="CDD" id="cd17299">
    <property type="entry name" value="acetolactate_decarboxylase"/>
    <property type="match status" value="1"/>
</dbReference>
<dbReference type="AlphaFoldDB" id="A0A7T4JUY6"/>
<dbReference type="GO" id="GO:0047605">
    <property type="term" value="F:acetolactate decarboxylase activity"/>
    <property type="evidence" value="ECO:0007669"/>
    <property type="project" value="UniProtKB-UniRule"/>
</dbReference>
<dbReference type="NCBIfam" id="TIGR01252">
    <property type="entry name" value="acetolac_decarb"/>
    <property type="match status" value="1"/>
</dbReference>
<reference evidence="10 11" key="1">
    <citation type="submission" date="2020-12" db="EMBL/GenBank/DDBJ databases">
        <title>FDA dAtabase for Regulatory Grade micrObial Sequences (FDA-ARGOS): Supporting development and validation of Infectious Disease Dx tests.</title>
        <authorList>
            <person name="Sproer C."/>
            <person name="Gronow S."/>
            <person name="Severitt S."/>
            <person name="Schroder I."/>
            <person name="Tallon L."/>
            <person name="Sadzewicz L."/>
            <person name="Zhao X."/>
            <person name="Boylan J."/>
            <person name="Ott S."/>
            <person name="Bowen H."/>
            <person name="Vavikolanu K."/>
            <person name="Mehta A."/>
            <person name="Aluvathingal J."/>
            <person name="Nadendla S."/>
            <person name="Lowell S."/>
            <person name="Myers T."/>
            <person name="Yan Y."/>
            <person name="Sichtig H."/>
        </authorList>
    </citation>
    <scope>NUCLEOTIDE SEQUENCE [LARGE SCALE GENOMIC DNA]</scope>
    <source>
        <strain evidence="10 11">FDAARGOS_1053</strain>
    </source>
</reference>
<dbReference type="InterPro" id="IPR005128">
    <property type="entry name" value="Acetolactate_a_deCO2ase"/>
</dbReference>
<dbReference type="SUPFAM" id="SSF117856">
    <property type="entry name" value="AF0104/ALDC/Ptd012-like"/>
    <property type="match status" value="1"/>
</dbReference>
<accession>A0A7T4JUY6</accession>